<gene>
    <name evidence="1" type="ORF">MKW98_026313</name>
</gene>
<accession>A0AAD4SNW4</accession>
<name>A0AAD4SNW4_9MAGN</name>
<protein>
    <submittedName>
        <fullName evidence="1">Uncharacterized protein</fullName>
    </submittedName>
</protein>
<comment type="caution">
    <text evidence="1">The sequence shown here is derived from an EMBL/GenBank/DDBJ whole genome shotgun (WGS) entry which is preliminary data.</text>
</comment>
<sequence length="128" mass="15357">MAETHAETVAEIKIVSMDEDVETDIEAGIKIVPRDEDRINTVRDFLKRMKRISGFSGFSKRMKRISGFLKRMKRISGISEFLKRMKRFFERTNKWTEEDFLDFQDWTDLKLECLFLSLLPLLEYPWLR</sequence>
<dbReference type="Proteomes" id="UP001202328">
    <property type="component" value="Unassembled WGS sequence"/>
</dbReference>
<evidence type="ECO:0000313" key="2">
    <source>
        <dbReference type="Proteomes" id="UP001202328"/>
    </source>
</evidence>
<reference evidence="1" key="1">
    <citation type="submission" date="2022-04" db="EMBL/GenBank/DDBJ databases">
        <title>A functionally conserved STORR gene fusion in Papaver species that diverged 16.8 million years ago.</title>
        <authorList>
            <person name="Catania T."/>
        </authorList>
    </citation>
    <scope>NUCLEOTIDE SEQUENCE</scope>
    <source>
        <strain evidence="1">S-188037</strain>
    </source>
</reference>
<organism evidence="1 2">
    <name type="scientific">Papaver atlanticum</name>
    <dbReference type="NCBI Taxonomy" id="357466"/>
    <lineage>
        <taxon>Eukaryota</taxon>
        <taxon>Viridiplantae</taxon>
        <taxon>Streptophyta</taxon>
        <taxon>Embryophyta</taxon>
        <taxon>Tracheophyta</taxon>
        <taxon>Spermatophyta</taxon>
        <taxon>Magnoliopsida</taxon>
        <taxon>Ranunculales</taxon>
        <taxon>Papaveraceae</taxon>
        <taxon>Papaveroideae</taxon>
        <taxon>Papaver</taxon>
    </lineage>
</organism>
<proteinExistence type="predicted"/>
<dbReference type="EMBL" id="JAJJMB010009088">
    <property type="protein sequence ID" value="KAI3916571.1"/>
    <property type="molecule type" value="Genomic_DNA"/>
</dbReference>
<dbReference type="AlphaFoldDB" id="A0AAD4SNW4"/>
<evidence type="ECO:0000313" key="1">
    <source>
        <dbReference type="EMBL" id="KAI3916571.1"/>
    </source>
</evidence>
<keyword evidence="2" id="KW-1185">Reference proteome</keyword>